<sequence length="170" mass="18461">MSLHKPVTFNTRRLALAVPAVALAATSMLAAPAEARTVDDGASATASKSLKSKKKNRPDVIVCQVKMNNPHNSHHVRGTINAQATVKCTKPVAGMKLRVKLLKNGKVRKTSGWKVNNGKSSIKQNAALTCQPKKRWQAIAEVWVWFPPKYLPAAGNSTVRSAVRTIQKCN</sequence>
<comment type="caution">
    <text evidence="3">The sequence shown here is derived from an EMBL/GenBank/DDBJ whole genome shotgun (WGS) entry which is preliminary data.</text>
</comment>
<reference evidence="3 4" key="1">
    <citation type="submission" date="2019-09" db="EMBL/GenBank/DDBJ databases">
        <title>Actinomadura physcomitrii sp. nov., a novel actinomycete isolated from moss [Physcomitrium sphaericum (Ludw) Fuernr].</title>
        <authorList>
            <person name="Zhuang X."/>
            <person name="Liu C."/>
        </authorList>
    </citation>
    <scope>NUCLEOTIDE SEQUENCE [LARGE SCALE GENOMIC DNA]</scope>
    <source>
        <strain evidence="3 4">HMC1</strain>
    </source>
</reference>
<accession>A0A6H9YXX7</accession>
<evidence type="ECO:0000256" key="2">
    <source>
        <dbReference type="SAM" id="SignalP"/>
    </source>
</evidence>
<organism evidence="3 4">
    <name type="scientific">Actinomadura rudentiformis</name>
    <dbReference type="NCBI Taxonomy" id="359158"/>
    <lineage>
        <taxon>Bacteria</taxon>
        <taxon>Bacillati</taxon>
        <taxon>Actinomycetota</taxon>
        <taxon>Actinomycetes</taxon>
        <taxon>Streptosporangiales</taxon>
        <taxon>Thermomonosporaceae</taxon>
        <taxon>Actinomadura</taxon>
    </lineage>
</organism>
<protein>
    <recommendedName>
        <fullName evidence="5">Ig-like domain-containing protein</fullName>
    </recommendedName>
</protein>
<dbReference type="RefSeq" id="WP_151556985.1">
    <property type="nucleotide sequence ID" value="NZ_WBMT01000001.1"/>
</dbReference>
<feature type="signal peptide" evidence="2">
    <location>
        <begin position="1"/>
        <end position="30"/>
    </location>
</feature>
<proteinExistence type="predicted"/>
<dbReference type="EMBL" id="WBMT01000001">
    <property type="protein sequence ID" value="KAB2352304.1"/>
    <property type="molecule type" value="Genomic_DNA"/>
</dbReference>
<gene>
    <name evidence="3" type="ORF">F8566_00975</name>
</gene>
<evidence type="ECO:0000313" key="3">
    <source>
        <dbReference type="EMBL" id="KAB2352304.1"/>
    </source>
</evidence>
<evidence type="ECO:0000313" key="4">
    <source>
        <dbReference type="Proteomes" id="UP000468735"/>
    </source>
</evidence>
<name>A0A6H9YXX7_9ACTN</name>
<dbReference type="Proteomes" id="UP000468735">
    <property type="component" value="Unassembled WGS sequence"/>
</dbReference>
<dbReference type="OrthoDB" id="4242284at2"/>
<feature type="chain" id="PRO_5038840509" description="Ig-like domain-containing protein" evidence="2">
    <location>
        <begin position="31"/>
        <end position="170"/>
    </location>
</feature>
<evidence type="ECO:0000256" key="1">
    <source>
        <dbReference type="SAM" id="MobiDB-lite"/>
    </source>
</evidence>
<dbReference type="AlphaFoldDB" id="A0A6H9YXX7"/>
<feature type="region of interest" description="Disordered" evidence="1">
    <location>
        <begin position="34"/>
        <end position="55"/>
    </location>
</feature>
<keyword evidence="4" id="KW-1185">Reference proteome</keyword>
<keyword evidence="2" id="KW-0732">Signal</keyword>
<evidence type="ECO:0008006" key="5">
    <source>
        <dbReference type="Google" id="ProtNLM"/>
    </source>
</evidence>